<dbReference type="PANTHER" id="PTHR43323:SF2">
    <property type="entry name" value="HYDROXYMETHYLGLUTARYL-COA SYNTHASE"/>
    <property type="match status" value="1"/>
</dbReference>
<evidence type="ECO:0000256" key="1">
    <source>
        <dbReference type="ARBA" id="ARBA00022679"/>
    </source>
</evidence>
<dbReference type="AlphaFoldDB" id="A0A8J2KB72"/>
<gene>
    <name evidence="3" type="ORF">AFUS01_LOCUS20963</name>
</gene>
<name>A0A8J2KB72_9HEXA</name>
<comment type="caution">
    <text evidence="3">The sequence shown here is derived from an EMBL/GenBank/DDBJ whole genome shotgun (WGS) entry which is preliminary data.</text>
</comment>
<dbReference type="GO" id="GO:0006084">
    <property type="term" value="P:acetyl-CoA metabolic process"/>
    <property type="evidence" value="ECO:0007669"/>
    <property type="project" value="TreeGrafter"/>
</dbReference>
<keyword evidence="4" id="KW-1185">Reference proteome</keyword>
<dbReference type="InterPro" id="IPR000590">
    <property type="entry name" value="HMG_CoA_synt_AS"/>
</dbReference>
<evidence type="ECO:0000259" key="2">
    <source>
        <dbReference type="Pfam" id="PF01154"/>
    </source>
</evidence>
<dbReference type="Proteomes" id="UP000708208">
    <property type="component" value="Unassembled WGS sequence"/>
</dbReference>
<dbReference type="Pfam" id="PF01154">
    <property type="entry name" value="HMG_CoA_synt_N"/>
    <property type="match status" value="1"/>
</dbReference>
<proteinExistence type="predicted"/>
<evidence type="ECO:0000313" key="3">
    <source>
        <dbReference type="EMBL" id="CAG7732444.1"/>
    </source>
</evidence>
<accession>A0A8J2KB72</accession>
<feature type="domain" description="Hydroxymethylglutaryl-coenzyme A synthase N-terminal" evidence="2">
    <location>
        <begin position="1"/>
        <end position="78"/>
    </location>
</feature>
<dbReference type="EMBL" id="CAJVCH010231585">
    <property type="protein sequence ID" value="CAG7732444.1"/>
    <property type="molecule type" value="Genomic_DNA"/>
</dbReference>
<dbReference type="PROSITE" id="PS01226">
    <property type="entry name" value="HMG_COA_SYNTHASE"/>
    <property type="match status" value="1"/>
</dbReference>
<dbReference type="OrthoDB" id="1269963at2759"/>
<protein>
    <recommendedName>
        <fullName evidence="2">Hydroxymethylglutaryl-coenzyme A synthase N-terminal domain-containing protein</fullName>
    </recommendedName>
</protein>
<reference evidence="3" key="1">
    <citation type="submission" date="2021-06" db="EMBL/GenBank/DDBJ databases">
        <authorList>
            <person name="Hodson N. C."/>
            <person name="Mongue J. A."/>
            <person name="Jaron S. K."/>
        </authorList>
    </citation>
    <scope>NUCLEOTIDE SEQUENCE</scope>
</reference>
<evidence type="ECO:0000313" key="4">
    <source>
        <dbReference type="Proteomes" id="UP000708208"/>
    </source>
</evidence>
<feature type="non-terminal residue" evidence="3">
    <location>
        <position position="87"/>
    </location>
</feature>
<keyword evidence="1" id="KW-0808">Transferase</keyword>
<dbReference type="GO" id="GO:0010142">
    <property type="term" value="P:farnesyl diphosphate biosynthetic process, mevalonate pathway"/>
    <property type="evidence" value="ECO:0007669"/>
    <property type="project" value="TreeGrafter"/>
</dbReference>
<dbReference type="InterPro" id="IPR013528">
    <property type="entry name" value="HMG_CoA_synth_N"/>
</dbReference>
<sequence length="87" mass="8825">MQLFESSGNSDVEGIDTTNACYGGTAAVFNAISWVESSAWDGRLALVVAGDIAIYAKGPARPTGGAGAVAILIGPNAPLVFERGLRA</sequence>
<dbReference type="GO" id="GO:0004421">
    <property type="term" value="F:hydroxymethylglutaryl-CoA synthase activity"/>
    <property type="evidence" value="ECO:0007669"/>
    <property type="project" value="InterPro"/>
</dbReference>
<organism evidence="3 4">
    <name type="scientific">Allacma fusca</name>
    <dbReference type="NCBI Taxonomy" id="39272"/>
    <lineage>
        <taxon>Eukaryota</taxon>
        <taxon>Metazoa</taxon>
        <taxon>Ecdysozoa</taxon>
        <taxon>Arthropoda</taxon>
        <taxon>Hexapoda</taxon>
        <taxon>Collembola</taxon>
        <taxon>Symphypleona</taxon>
        <taxon>Sminthuridae</taxon>
        <taxon>Allacma</taxon>
    </lineage>
</organism>
<dbReference type="PANTHER" id="PTHR43323">
    <property type="entry name" value="3-HYDROXY-3-METHYLGLUTARYL COENZYME A SYNTHASE"/>
    <property type="match status" value="1"/>
</dbReference>